<evidence type="ECO:0000313" key="3">
    <source>
        <dbReference type="Proteomes" id="UP000800039"/>
    </source>
</evidence>
<reference evidence="2" key="1">
    <citation type="submission" date="2020-01" db="EMBL/GenBank/DDBJ databases">
        <authorList>
            <consortium name="DOE Joint Genome Institute"/>
            <person name="Haridas S."/>
            <person name="Albert R."/>
            <person name="Binder M."/>
            <person name="Bloem J."/>
            <person name="Labutti K."/>
            <person name="Salamov A."/>
            <person name="Andreopoulos B."/>
            <person name="Baker S.E."/>
            <person name="Barry K."/>
            <person name="Bills G."/>
            <person name="Bluhm B.H."/>
            <person name="Cannon C."/>
            <person name="Castanera R."/>
            <person name="Culley D.E."/>
            <person name="Daum C."/>
            <person name="Ezra D."/>
            <person name="Gonzalez J.B."/>
            <person name="Henrissat B."/>
            <person name="Kuo A."/>
            <person name="Liang C."/>
            <person name="Lipzen A."/>
            <person name="Lutzoni F."/>
            <person name="Magnuson J."/>
            <person name="Mondo S."/>
            <person name="Nolan M."/>
            <person name="Ohm R."/>
            <person name="Pangilinan J."/>
            <person name="Park H.-J."/>
            <person name="Ramirez L."/>
            <person name="Alfaro M."/>
            <person name="Sun H."/>
            <person name="Tritt A."/>
            <person name="Yoshinaga Y."/>
            <person name="Zwiers L.-H."/>
            <person name="Turgeon B.G."/>
            <person name="Goodwin S.B."/>
            <person name="Spatafora J.W."/>
            <person name="Crous P.W."/>
            <person name="Grigoriev I.V."/>
        </authorList>
    </citation>
    <scope>NUCLEOTIDE SEQUENCE</scope>
    <source>
        <strain evidence="2">CBS 394.84</strain>
    </source>
</reference>
<evidence type="ECO:0000313" key="2">
    <source>
        <dbReference type="EMBL" id="KAF1844981.1"/>
    </source>
</evidence>
<organism evidence="2 3">
    <name type="scientific">Cucurbitaria berberidis CBS 394.84</name>
    <dbReference type="NCBI Taxonomy" id="1168544"/>
    <lineage>
        <taxon>Eukaryota</taxon>
        <taxon>Fungi</taxon>
        <taxon>Dikarya</taxon>
        <taxon>Ascomycota</taxon>
        <taxon>Pezizomycotina</taxon>
        <taxon>Dothideomycetes</taxon>
        <taxon>Pleosporomycetidae</taxon>
        <taxon>Pleosporales</taxon>
        <taxon>Pleosporineae</taxon>
        <taxon>Cucurbitariaceae</taxon>
        <taxon>Cucurbitaria</taxon>
    </lineage>
</organism>
<dbReference type="Proteomes" id="UP000800039">
    <property type="component" value="Unassembled WGS sequence"/>
</dbReference>
<feature type="region of interest" description="Disordered" evidence="1">
    <location>
        <begin position="127"/>
        <end position="146"/>
    </location>
</feature>
<feature type="region of interest" description="Disordered" evidence="1">
    <location>
        <begin position="358"/>
        <end position="434"/>
    </location>
</feature>
<feature type="region of interest" description="Disordered" evidence="1">
    <location>
        <begin position="744"/>
        <end position="769"/>
    </location>
</feature>
<dbReference type="RefSeq" id="XP_040787544.1">
    <property type="nucleotide sequence ID" value="XM_040936827.1"/>
</dbReference>
<dbReference type="EMBL" id="ML976616">
    <property type="protein sequence ID" value="KAF1844981.1"/>
    <property type="molecule type" value="Genomic_DNA"/>
</dbReference>
<dbReference type="GeneID" id="63854077"/>
<accession>A0A9P4GGE2</accession>
<feature type="compositionally biased region" description="Basic and acidic residues" evidence="1">
    <location>
        <begin position="383"/>
        <end position="392"/>
    </location>
</feature>
<feature type="compositionally biased region" description="Acidic residues" evidence="1">
    <location>
        <begin position="370"/>
        <end position="382"/>
    </location>
</feature>
<feature type="region of interest" description="Disordered" evidence="1">
    <location>
        <begin position="264"/>
        <end position="284"/>
    </location>
</feature>
<keyword evidence="3" id="KW-1185">Reference proteome</keyword>
<comment type="caution">
    <text evidence="2">The sequence shown here is derived from an EMBL/GenBank/DDBJ whole genome shotgun (WGS) entry which is preliminary data.</text>
</comment>
<feature type="compositionally biased region" description="Basic and acidic residues" evidence="1">
    <location>
        <begin position="358"/>
        <end position="369"/>
    </location>
</feature>
<sequence>MNWYIQKRRDANGNEIEEDELHPQFRHGTRTYNLRILHDQLADRQREQQEAAEALPELIRQHTALLEAGNKAALEAWKNRRGRAVTRAARRAAAHEFRYAQLDLEDFLYYQNSLHRWKRMGVLETENQKENSGAKQAESGLPVPAPPGRGGYKFMWDAEDPMLVSLLDRYDSIRIGTTEHRHGMIDDIDGTAIARPDDDTIPPVRPQHLRLWTPTSRRRPTGVPFRKRPGLDPNVPILDDEAIFQKWREIESRYDKDPKATYKTHAERRRAEREQYQGTHDASSAMFTRPESSNILVKDLPASQDVPARRVIDDRFWRIQTDHGLFISALESSYDWRTSYDLLGPLKSGAQMDFEISEERDTIRSPRPLDDDEAEDDIEFQGEEPRHFERRVVPTTRKAVGKGKKATGKGKQAAAKSSKSASTAGAKRGAEEASDAQNIIDYPYEAREFTGPSKKVKLSTDPQDNLRVSTDWAEETTGRREWHAYMRYSPCSSVDSPPHLPVQPGKIPNDSIPEGFSLTDTKATTIEQGPRQRCNHNPERCRIWWNPDHSPEECWIIYPEQPTRPADPSKWPIQDVDGPKDSGDDHVTVNGTGIYHSRLYDHYGLVHNLGPQMKEPRWPNIGVRVPYEPMTLDDLRLKEPSADEDIPNAGIEDTIASGCERRPIADEPARAPVGDEDTERVAISKTDKILAKDAEFRAVHEIPSLAVPIIENTQRPWGWSLDRDLAEDFEGVSDDEDDLFTKAYKKGSRPTNPMAIPLRSNEPEGTNPS</sequence>
<name>A0A9P4GGE2_9PLEO</name>
<protein>
    <submittedName>
        <fullName evidence="2">Uncharacterized protein</fullName>
    </submittedName>
</protein>
<dbReference type="OrthoDB" id="3798423at2759"/>
<gene>
    <name evidence="2" type="ORF">K460DRAFT_405261</name>
</gene>
<evidence type="ECO:0000256" key="1">
    <source>
        <dbReference type="SAM" id="MobiDB-lite"/>
    </source>
</evidence>
<feature type="compositionally biased region" description="Basic residues" evidence="1">
    <location>
        <begin position="399"/>
        <end position="408"/>
    </location>
</feature>
<dbReference type="AlphaFoldDB" id="A0A9P4GGE2"/>
<proteinExistence type="predicted"/>
<feature type="compositionally biased region" description="Low complexity" evidence="1">
    <location>
        <begin position="409"/>
        <end position="427"/>
    </location>
</feature>